<dbReference type="InterPro" id="IPR018222">
    <property type="entry name" value="Nuclear_transport_factor_2_euk"/>
</dbReference>
<sequence>MLTFENSPIQGTASITEKLVNLPFQKVQHEVTSLDAQPSNEAGGILVLVSGRLLVDEEQRPMSYTQTFQLLPDGQGSYYVFNDIFRLVYAAA</sequence>
<dbReference type="PROSITE" id="PS50177">
    <property type="entry name" value="NTF2_DOMAIN"/>
    <property type="match status" value="1"/>
</dbReference>
<evidence type="ECO:0000313" key="3">
    <source>
        <dbReference type="EMBL" id="KAL1311405.1"/>
    </source>
</evidence>
<evidence type="ECO:0000259" key="2">
    <source>
        <dbReference type="PROSITE" id="PS50177"/>
    </source>
</evidence>
<comment type="caution">
    <text evidence="3">The sequence shown here is derived from an EMBL/GenBank/DDBJ whole genome shotgun (WGS) entry which is preliminary data.</text>
</comment>
<comment type="function">
    <text evidence="1">Has a role in nuclear-cytoplasmic transport of proteins and mRNAs.</text>
</comment>
<keyword evidence="1" id="KW-0653">Protein transport</keyword>
<dbReference type="InterPro" id="IPR002075">
    <property type="entry name" value="NTF2_dom"/>
</dbReference>
<reference evidence="3 4" key="1">
    <citation type="submission" date="2024-07" db="EMBL/GenBank/DDBJ databases">
        <title>Draft sequence of the Neodothiora populina.</title>
        <authorList>
            <person name="Drown D.D."/>
            <person name="Schuette U.S."/>
            <person name="Buechlein A.B."/>
            <person name="Rusch D.R."/>
            <person name="Winton L.W."/>
            <person name="Adams G.A."/>
        </authorList>
    </citation>
    <scope>NUCLEOTIDE SEQUENCE [LARGE SCALE GENOMIC DNA]</scope>
    <source>
        <strain evidence="3 4">CPC 39397</strain>
    </source>
</reference>
<dbReference type="InterPro" id="IPR032710">
    <property type="entry name" value="NTF2-like_dom_sf"/>
</dbReference>
<keyword evidence="1" id="KW-0813">Transport</keyword>
<dbReference type="PANTHER" id="PTHR12612">
    <property type="entry name" value="NUCLEAR TRANSPORT FACTOR 2"/>
    <property type="match status" value="1"/>
</dbReference>
<keyword evidence="1" id="KW-0539">Nucleus</keyword>
<dbReference type="GeneID" id="95975273"/>
<dbReference type="EMBL" id="JBFMKM010000003">
    <property type="protein sequence ID" value="KAL1311405.1"/>
    <property type="molecule type" value="Genomic_DNA"/>
</dbReference>
<protein>
    <recommendedName>
        <fullName evidence="2">NTF2 domain-containing protein</fullName>
    </recommendedName>
</protein>
<dbReference type="CDD" id="cd00780">
    <property type="entry name" value="NTF2"/>
    <property type="match status" value="1"/>
</dbReference>
<dbReference type="Proteomes" id="UP001562354">
    <property type="component" value="Unassembled WGS sequence"/>
</dbReference>
<accession>A0ABR3PPB8</accession>
<dbReference type="SUPFAM" id="SSF54427">
    <property type="entry name" value="NTF2-like"/>
    <property type="match status" value="1"/>
</dbReference>
<name>A0ABR3PPB8_9PEZI</name>
<feature type="domain" description="NTF2" evidence="2">
    <location>
        <begin position="1"/>
        <end position="87"/>
    </location>
</feature>
<keyword evidence="4" id="KW-1185">Reference proteome</keyword>
<comment type="subcellular location">
    <subcellularLocation>
        <location evidence="1">Cytoplasm</location>
    </subcellularLocation>
    <subcellularLocation>
        <location evidence="1">Nucleus</location>
    </subcellularLocation>
</comment>
<gene>
    <name evidence="3" type="ORF">AAFC00_001570</name>
</gene>
<evidence type="ECO:0000256" key="1">
    <source>
        <dbReference type="RuleBase" id="RU369002"/>
    </source>
</evidence>
<dbReference type="Gene3D" id="3.10.450.50">
    <property type="match status" value="1"/>
</dbReference>
<dbReference type="RefSeq" id="XP_069204254.1">
    <property type="nucleotide sequence ID" value="XM_069348552.1"/>
</dbReference>
<dbReference type="InterPro" id="IPR045875">
    <property type="entry name" value="NTF2"/>
</dbReference>
<dbReference type="Pfam" id="PF02136">
    <property type="entry name" value="NTF2"/>
    <property type="match status" value="1"/>
</dbReference>
<keyword evidence="1" id="KW-0963">Cytoplasm</keyword>
<proteinExistence type="predicted"/>
<evidence type="ECO:0000313" key="4">
    <source>
        <dbReference type="Proteomes" id="UP001562354"/>
    </source>
</evidence>
<organism evidence="3 4">
    <name type="scientific">Neodothiora populina</name>
    <dbReference type="NCBI Taxonomy" id="2781224"/>
    <lineage>
        <taxon>Eukaryota</taxon>
        <taxon>Fungi</taxon>
        <taxon>Dikarya</taxon>
        <taxon>Ascomycota</taxon>
        <taxon>Pezizomycotina</taxon>
        <taxon>Dothideomycetes</taxon>
        <taxon>Dothideomycetidae</taxon>
        <taxon>Dothideales</taxon>
        <taxon>Dothioraceae</taxon>
        <taxon>Neodothiora</taxon>
    </lineage>
</organism>